<proteinExistence type="inferred from homology"/>
<evidence type="ECO:0000256" key="7">
    <source>
        <dbReference type="ARBA" id="ARBA00022793"/>
    </source>
</evidence>
<keyword evidence="9" id="KW-0456">Lyase</keyword>
<keyword evidence="8" id="KW-0862">Zinc</keyword>
<dbReference type="GO" id="GO:0005829">
    <property type="term" value="C:cytosol"/>
    <property type="evidence" value="ECO:0007669"/>
    <property type="project" value="TreeGrafter"/>
</dbReference>
<evidence type="ECO:0000259" key="11">
    <source>
        <dbReference type="Pfam" id="PF04909"/>
    </source>
</evidence>
<keyword evidence="13" id="KW-1185">Reference proteome</keyword>
<dbReference type="SUPFAM" id="SSF51556">
    <property type="entry name" value="Metallo-dependent hydrolases"/>
    <property type="match status" value="1"/>
</dbReference>
<dbReference type="GO" id="GO:0016787">
    <property type="term" value="F:hydrolase activity"/>
    <property type="evidence" value="ECO:0007669"/>
    <property type="project" value="InterPro"/>
</dbReference>
<dbReference type="PANTHER" id="PTHR21240:SF27">
    <property type="entry name" value="2-AMINO-3-CARBOXYMUCONATE-6-SEMIALDEHYDE DECARBOXYLASE"/>
    <property type="match status" value="1"/>
</dbReference>
<dbReference type="GO" id="GO:0019748">
    <property type="term" value="P:secondary metabolic process"/>
    <property type="evidence" value="ECO:0007669"/>
    <property type="project" value="TreeGrafter"/>
</dbReference>
<evidence type="ECO:0000256" key="4">
    <source>
        <dbReference type="ARBA" id="ARBA00012365"/>
    </source>
</evidence>
<gene>
    <name evidence="12" type="ORF">EV650_5915</name>
</gene>
<dbReference type="InterPro" id="IPR006680">
    <property type="entry name" value="Amidohydro-rel"/>
</dbReference>
<evidence type="ECO:0000256" key="6">
    <source>
        <dbReference type="ARBA" id="ARBA00022723"/>
    </source>
</evidence>
<evidence type="ECO:0000256" key="1">
    <source>
        <dbReference type="ARBA" id="ARBA00005079"/>
    </source>
</evidence>
<comment type="similarity">
    <text evidence="2">Belongs to the metallo-dependent hydrolases superfamily. ACMSD family.</text>
</comment>
<evidence type="ECO:0000256" key="8">
    <source>
        <dbReference type="ARBA" id="ARBA00022833"/>
    </source>
</evidence>
<dbReference type="GO" id="GO:0001760">
    <property type="term" value="F:aminocarboxymuconate-semialdehyde decarboxylase activity"/>
    <property type="evidence" value="ECO:0007669"/>
    <property type="project" value="UniProtKB-EC"/>
</dbReference>
<dbReference type="InterPro" id="IPR032466">
    <property type="entry name" value="Metal_Hydrolase"/>
</dbReference>
<dbReference type="AlphaFoldDB" id="A0A4R7ZN72"/>
<organism evidence="12 13">
    <name type="scientific">Kribbella kalugense</name>
    <dbReference type="NCBI Taxonomy" id="2512221"/>
    <lineage>
        <taxon>Bacteria</taxon>
        <taxon>Bacillati</taxon>
        <taxon>Actinomycetota</taxon>
        <taxon>Actinomycetes</taxon>
        <taxon>Propionibacteriales</taxon>
        <taxon>Kribbellaceae</taxon>
        <taxon>Kribbella</taxon>
    </lineage>
</organism>
<evidence type="ECO:0000256" key="2">
    <source>
        <dbReference type="ARBA" id="ARBA00005871"/>
    </source>
</evidence>
<accession>A0A4R7ZN72</accession>
<dbReference type="EMBL" id="SODF01000002">
    <property type="protein sequence ID" value="TDW19309.1"/>
    <property type="molecule type" value="Genomic_DNA"/>
</dbReference>
<dbReference type="RefSeq" id="WP_134122189.1">
    <property type="nucleotide sequence ID" value="NZ_SODF01000002.1"/>
</dbReference>
<dbReference type="Gene3D" id="3.20.20.140">
    <property type="entry name" value="Metal-dependent hydrolases"/>
    <property type="match status" value="1"/>
</dbReference>
<evidence type="ECO:0000313" key="12">
    <source>
        <dbReference type="EMBL" id="TDW19309.1"/>
    </source>
</evidence>
<dbReference type="PANTHER" id="PTHR21240">
    <property type="entry name" value="2-AMINO-3-CARBOXYLMUCONATE-6-SEMIALDEHYDE DECARBOXYLASE"/>
    <property type="match status" value="1"/>
</dbReference>
<dbReference type="GO" id="GO:0046872">
    <property type="term" value="F:metal ion binding"/>
    <property type="evidence" value="ECO:0007669"/>
    <property type="project" value="UniProtKB-KW"/>
</dbReference>
<evidence type="ECO:0000256" key="10">
    <source>
        <dbReference type="ARBA" id="ARBA00031120"/>
    </source>
</evidence>
<comment type="subunit">
    <text evidence="3">Monomer.</text>
</comment>
<evidence type="ECO:0000313" key="13">
    <source>
        <dbReference type="Proteomes" id="UP000295447"/>
    </source>
</evidence>
<dbReference type="EC" id="4.1.1.45" evidence="4"/>
<sequence>MTVDVHTHLVPHGWPDLSVACGGDGWPWLRIDSERAAMIMVGSTEFRPIGPQAWDPAVRRADMDADGIDLQVVSPTPVFFGYDRPAKQAVKLAEIFNDLTLRTLADDPRFVPFCQVPLQDPDLACAELDRARAAGHVGVEIGNHVGDKDLDDAGIVAFLNHCAETGTPVLVHPWDMPGGPRLDRWMARWLTGMPAETHLSILAMILGGAFDRLPPALRICFAHGGGSFAFWLGRLENAWRRRGDIVRGCSEHPPSYYLDRILVDTVVFESAPLRLLVDTLGEDRVLVGSDYPYPLGERPVGEVVRKAGFLTAEQQHKLLTANALSYLGRSDE</sequence>
<comment type="pathway">
    <text evidence="1">Secondary metabolite metabolism; quinolate metabolism.</text>
</comment>
<comment type="caution">
    <text evidence="12">The sequence shown here is derived from an EMBL/GenBank/DDBJ whole genome shotgun (WGS) entry which is preliminary data.</text>
</comment>
<dbReference type="InterPro" id="IPR032465">
    <property type="entry name" value="ACMSD"/>
</dbReference>
<keyword evidence="6" id="KW-0479">Metal-binding</keyword>
<dbReference type="Proteomes" id="UP000295447">
    <property type="component" value="Unassembled WGS sequence"/>
</dbReference>
<reference evidence="12 13" key="1">
    <citation type="submission" date="2019-03" db="EMBL/GenBank/DDBJ databases">
        <title>Genomic Encyclopedia of Type Strains, Phase III (KMG-III): the genomes of soil and plant-associated and newly described type strains.</title>
        <authorList>
            <person name="Whitman W."/>
        </authorList>
    </citation>
    <scope>NUCLEOTIDE SEQUENCE [LARGE SCALE GENOMIC DNA]</scope>
    <source>
        <strain evidence="12 13">VKM Ac-2570</strain>
    </source>
</reference>
<dbReference type="Pfam" id="PF04909">
    <property type="entry name" value="Amidohydro_2"/>
    <property type="match status" value="1"/>
</dbReference>
<feature type="domain" description="Amidohydrolase-related" evidence="11">
    <location>
        <begin position="3"/>
        <end position="325"/>
    </location>
</feature>
<evidence type="ECO:0000256" key="3">
    <source>
        <dbReference type="ARBA" id="ARBA00011245"/>
    </source>
</evidence>
<evidence type="ECO:0000256" key="9">
    <source>
        <dbReference type="ARBA" id="ARBA00023239"/>
    </source>
</evidence>
<protein>
    <recommendedName>
        <fullName evidence="5">2-amino-3-carboxymuconate-6-semialdehyde decarboxylase</fullName>
        <ecNumber evidence="4">4.1.1.45</ecNumber>
    </recommendedName>
    <alternativeName>
        <fullName evidence="10">Picolinate carboxylase</fullName>
    </alternativeName>
</protein>
<name>A0A4R7ZN72_9ACTN</name>
<evidence type="ECO:0000256" key="5">
    <source>
        <dbReference type="ARBA" id="ARBA00021214"/>
    </source>
</evidence>
<dbReference type="OrthoDB" id="8673173at2"/>
<keyword evidence="7" id="KW-0210">Decarboxylase</keyword>